<comment type="caution">
    <text evidence="3">The sequence shown here is derived from an EMBL/GenBank/DDBJ whole genome shotgun (WGS) entry which is preliminary data.</text>
</comment>
<evidence type="ECO:0000313" key="3">
    <source>
        <dbReference type="EMBL" id="CAF4455214.1"/>
    </source>
</evidence>
<accession>A0A820SJP0</accession>
<proteinExistence type="predicted"/>
<dbReference type="Pfam" id="PF14644">
    <property type="entry name" value="DUF4456"/>
    <property type="match status" value="1"/>
</dbReference>
<name>A0A820SJP0_9BILA</name>
<evidence type="ECO:0000256" key="1">
    <source>
        <dbReference type="SAM" id="MobiDB-lite"/>
    </source>
</evidence>
<organism evidence="3 4">
    <name type="scientific">Adineta steineri</name>
    <dbReference type="NCBI Taxonomy" id="433720"/>
    <lineage>
        <taxon>Eukaryota</taxon>
        <taxon>Metazoa</taxon>
        <taxon>Spiralia</taxon>
        <taxon>Gnathifera</taxon>
        <taxon>Rotifera</taxon>
        <taxon>Eurotatoria</taxon>
        <taxon>Bdelloidea</taxon>
        <taxon>Adinetida</taxon>
        <taxon>Adinetidae</taxon>
        <taxon>Adineta</taxon>
    </lineage>
</organism>
<gene>
    <name evidence="3" type="ORF">OKA104_LOCUS54380</name>
</gene>
<feature type="non-terminal residue" evidence="3">
    <location>
        <position position="1"/>
    </location>
</feature>
<reference evidence="3" key="1">
    <citation type="submission" date="2021-02" db="EMBL/GenBank/DDBJ databases">
        <authorList>
            <person name="Nowell W R."/>
        </authorList>
    </citation>
    <scope>NUCLEOTIDE SEQUENCE</scope>
</reference>
<dbReference type="EMBL" id="CAJOAY010036127">
    <property type="protein sequence ID" value="CAF4455214.1"/>
    <property type="molecule type" value="Genomic_DNA"/>
</dbReference>
<feature type="non-terminal residue" evidence="3">
    <location>
        <position position="110"/>
    </location>
</feature>
<feature type="region of interest" description="Disordered" evidence="1">
    <location>
        <begin position="1"/>
        <end position="28"/>
    </location>
</feature>
<dbReference type="AlphaFoldDB" id="A0A820SJP0"/>
<protein>
    <recommendedName>
        <fullName evidence="2">DUF4456 domain-containing protein</fullName>
    </recommendedName>
</protein>
<feature type="domain" description="DUF4456" evidence="2">
    <location>
        <begin position="5"/>
        <end position="109"/>
    </location>
</feature>
<dbReference type="Proteomes" id="UP000663881">
    <property type="component" value="Unassembled WGS sequence"/>
</dbReference>
<sequence>NGKFNDSTTEKSKNYDQLRPTLGHPARKNDLLEIDNREKIRQSELQQLVTELRLTTIKSIKTDAQTTVQALATNAEHLLILFDDILTADEIIKTKIPEVKQPLSELVRRQ</sequence>
<evidence type="ECO:0000313" key="4">
    <source>
        <dbReference type="Proteomes" id="UP000663881"/>
    </source>
</evidence>
<dbReference type="InterPro" id="IPR027914">
    <property type="entry name" value="DUF4456"/>
</dbReference>
<evidence type="ECO:0000259" key="2">
    <source>
        <dbReference type="Pfam" id="PF14644"/>
    </source>
</evidence>